<organism evidence="10 11">
    <name type="scientific">Cohnella kolymensis</name>
    <dbReference type="NCBI Taxonomy" id="1590652"/>
    <lineage>
        <taxon>Bacteria</taxon>
        <taxon>Bacillati</taxon>
        <taxon>Bacillota</taxon>
        <taxon>Bacilli</taxon>
        <taxon>Bacillales</taxon>
        <taxon>Paenibacillaceae</taxon>
        <taxon>Cohnella</taxon>
    </lineage>
</organism>
<evidence type="ECO:0000256" key="3">
    <source>
        <dbReference type="ARBA" id="ARBA00022448"/>
    </source>
</evidence>
<feature type="domain" description="ABC transmembrane type-2" evidence="9">
    <location>
        <begin position="102"/>
        <end position="323"/>
    </location>
</feature>
<evidence type="ECO:0000256" key="7">
    <source>
        <dbReference type="ARBA" id="ARBA00023136"/>
    </source>
</evidence>
<evidence type="ECO:0000256" key="1">
    <source>
        <dbReference type="ARBA" id="ARBA00004651"/>
    </source>
</evidence>
<dbReference type="EMBL" id="JXAL01000014">
    <property type="protein sequence ID" value="KIL36195.1"/>
    <property type="molecule type" value="Genomic_DNA"/>
</dbReference>
<keyword evidence="6 8" id="KW-1133">Transmembrane helix</keyword>
<evidence type="ECO:0000259" key="9">
    <source>
        <dbReference type="PROSITE" id="PS51012"/>
    </source>
</evidence>
<dbReference type="Proteomes" id="UP000054526">
    <property type="component" value="Unassembled WGS sequence"/>
</dbReference>
<keyword evidence="7 8" id="KW-0472">Membrane</keyword>
<dbReference type="PANTHER" id="PTHR30294:SF29">
    <property type="entry name" value="MULTIDRUG ABC TRANSPORTER PERMEASE YBHS-RELATED"/>
    <property type="match status" value="1"/>
</dbReference>
<keyword evidence="5 8" id="KW-0812">Transmembrane</keyword>
<dbReference type="PANTHER" id="PTHR30294">
    <property type="entry name" value="MEMBRANE COMPONENT OF ABC TRANSPORTER YHHJ-RELATED"/>
    <property type="match status" value="1"/>
</dbReference>
<feature type="transmembrane region" description="Helical" evidence="8">
    <location>
        <begin position="213"/>
        <end position="234"/>
    </location>
</feature>
<feature type="transmembrane region" description="Helical" evidence="8">
    <location>
        <begin position="246"/>
        <end position="267"/>
    </location>
</feature>
<keyword evidence="4" id="KW-1003">Cell membrane</keyword>
<evidence type="ECO:0000256" key="2">
    <source>
        <dbReference type="ARBA" id="ARBA00007783"/>
    </source>
</evidence>
<accession>A0ABR5A560</accession>
<name>A0ABR5A560_9BACL</name>
<feature type="transmembrane region" description="Helical" evidence="8">
    <location>
        <begin position="177"/>
        <end position="201"/>
    </location>
</feature>
<feature type="transmembrane region" description="Helical" evidence="8">
    <location>
        <begin position="135"/>
        <end position="156"/>
    </location>
</feature>
<gene>
    <name evidence="10" type="ORF">SD71_09605</name>
</gene>
<reference evidence="10 11" key="1">
    <citation type="submission" date="2014-12" db="EMBL/GenBank/DDBJ databases">
        <title>Draft genome sequence of Cohnella kolymensis strain B-2846.</title>
        <authorList>
            <person name="Karlyshev A.V."/>
            <person name="Kudryashova E.B."/>
        </authorList>
    </citation>
    <scope>NUCLEOTIDE SEQUENCE [LARGE SCALE GENOMIC DNA]</scope>
    <source>
        <strain evidence="10 11">VKM B-2846</strain>
    </source>
</reference>
<evidence type="ECO:0000256" key="4">
    <source>
        <dbReference type="ARBA" id="ARBA00022475"/>
    </source>
</evidence>
<proteinExistence type="inferred from homology"/>
<comment type="subcellular location">
    <subcellularLocation>
        <location evidence="1">Cell membrane</location>
        <topology evidence="1">Multi-pass membrane protein</topology>
    </subcellularLocation>
</comment>
<evidence type="ECO:0000256" key="8">
    <source>
        <dbReference type="SAM" id="Phobius"/>
    </source>
</evidence>
<evidence type="ECO:0000256" key="6">
    <source>
        <dbReference type="ARBA" id="ARBA00022989"/>
    </source>
</evidence>
<sequence length="326" mass="35082">MQVFLASEPVKQRLVLRMSDSDEALQEDLRSGRADYGFSMPPDFSEQVRSGKGELNAYPGRMVERNLTAEAVINGFVQEIKIRQSAAIVTMGKAASAQSPDLSSAHTGVSPSMVHVGTLAAGGNVVFGHVSSLQYYSVAYLIMFLLFSGMSAAISLTEEREKGTLQRLYAMPVSMNAIVFGKLAGILAIAFIQAAFIVTFTKVIYGVDWGTDYGGIALICLLTSIAAVCLAVIIASFVRSRKAVELIYSMLVVMMTFFSGGMVAGLGQTVQDIGKFSINHWANEALRQMMSEGSLSGQWQAVLTLGAIAAGLVWISAFRFRKAVEV</sequence>
<evidence type="ECO:0000313" key="10">
    <source>
        <dbReference type="EMBL" id="KIL36195.1"/>
    </source>
</evidence>
<evidence type="ECO:0000256" key="5">
    <source>
        <dbReference type="ARBA" id="ARBA00022692"/>
    </source>
</evidence>
<keyword evidence="3" id="KW-0813">Transport</keyword>
<comment type="caution">
    <text evidence="10">The sequence shown here is derived from an EMBL/GenBank/DDBJ whole genome shotgun (WGS) entry which is preliminary data.</text>
</comment>
<feature type="transmembrane region" description="Helical" evidence="8">
    <location>
        <begin position="299"/>
        <end position="320"/>
    </location>
</feature>
<protein>
    <recommendedName>
        <fullName evidence="9">ABC transmembrane type-2 domain-containing protein</fullName>
    </recommendedName>
</protein>
<keyword evidence="11" id="KW-1185">Reference proteome</keyword>
<dbReference type="Pfam" id="PF12698">
    <property type="entry name" value="ABC2_membrane_3"/>
    <property type="match status" value="1"/>
</dbReference>
<dbReference type="InterPro" id="IPR047817">
    <property type="entry name" value="ABC2_TM_bact-type"/>
</dbReference>
<dbReference type="InterPro" id="IPR051449">
    <property type="entry name" value="ABC-2_transporter_component"/>
</dbReference>
<dbReference type="InterPro" id="IPR013525">
    <property type="entry name" value="ABC2_TM"/>
</dbReference>
<dbReference type="PROSITE" id="PS51012">
    <property type="entry name" value="ABC_TM2"/>
    <property type="match status" value="1"/>
</dbReference>
<evidence type="ECO:0000313" key="11">
    <source>
        <dbReference type="Proteomes" id="UP000054526"/>
    </source>
</evidence>
<comment type="similarity">
    <text evidence="2">Belongs to the ABC-2 integral membrane protein family.</text>
</comment>